<gene>
    <name evidence="2" type="ORF">A1Q1_00706</name>
</gene>
<dbReference type="HOGENOM" id="CLU_014635_0_0_1"/>
<sequence>MDAPRLASPRMPRHNALSPLQAFSPLREDPPVAFSGRQGRPPTKTSAAPSAANSSARSRSISAMDLPSSDSRLRRSLNGRERAFSFAKGTRRRDGEPDECSGIITRLLLVKAPNNEGLHKRSQSATSLTNVDTSPRRSSFAASFAQSSSATSLPSLASSPPSPTTSKHERQSSLGHGKPPSRALEPQQVVDLAKGLMTPVCANDVPATGPKRVRRKSVSGYDISHPTPETEALALEPVEYRELPPGALLPFINRPEEVSELIFTRNVPLADSLKSALPSGELRSTWAEMDATLFNFSELRTLMTEIDRPQCPDYEWCALVRAAVRTHSAALWETLGECLGCDAELMVAGDDPLLSDFDSSAESTPSRVFIRGLPSVGPEERREVEAAERALALEFGDADDVTAAWSMDTIGEDEAGTPTAEDPQPKRRTPSFVGIQILTQNLSDSPASSPVSPASPAFMPSPLPPSPQMGMGKSPHSPRMRQADMFERTPGNPLFPSSFSTLSVQPTLGPGKARVPSGGYVPDTRRRSQDWNAIRARLSGTGLSESAITFVSDSSLEV</sequence>
<dbReference type="EMBL" id="ALBS01000012">
    <property type="protein sequence ID" value="EJT52959.1"/>
    <property type="molecule type" value="Genomic_DNA"/>
</dbReference>
<evidence type="ECO:0000256" key="1">
    <source>
        <dbReference type="SAM" id="MobiDB-lite"/>
    </source>
</evidence>
<dbReference type="GeneID" id="25984220"/>
<feature type="region of interest" description="Disordered" evidence="1">
    <location>
        <begin position="139"/>
        <end position="183"/>
    </location>
</feature>
<feature type="compositionally biased region" description="Low complexity" evidence="1">
    <location>
        <begin position="46"/>
        <end position="70"/>
    </location>
</feature>
<dbReference type="AlphaFoldDB" id="J6F7A0"/>
<feature type="compositionally biased region" description="Low complexity" evidence="1">
    <location>
        <begin position="443"/>
        <end position="458"/>
    </location>
</feature>
<dbReference type="VEuPathDB" id="FungiDB:A1Q1_00706"/>
<dbReference type="KEGG" id="tasa:A1Q1_00706"/>
<dbReference type="OrthoDB" id="2591449at2759"/>
<accession>J6F7A0</accession>
<feature type="compositionally biased region" description="Low complexity" evidence="1">
    <location>
        <begin position="139"/>
        <end position="159"/>
    </location>
</feature>
<comment type="caution">
    <text evidence="2">The sequence shown here is derived from an EMBL/GenBank/DDBJ whole genome shotgun (WGS) entry which is preliminary data.</text>
</comment>
<feature type="region of interest" description="Disordered" evidence="1">
    <location>
        <begin position="1"/>
        <end position="82"/>
    </location>
</feature>
<dbReference type="Proteomes" id="UP000002748">
    <property type="component" value="Unassembled WGS sequence"/>
</dbReference>
<name>J6F7A0_TRIAS</name>
<reference evidence="2 3" key="1">
    <citation type="journal article" date="2012" name="Eukaryot. Cell">
        <title>Draft genome sequence of CBS 2479, the standard type strain of Trichosporon asahii.</title>
        <authorList>
            <person name="Yang R.Y."/>
            <person name="Li H.T."/>
            <person name="Zhu H."/>
            <person name="Zhou G.P."/>
            <person name="Wang M."/>
            <person name="Wang L."/>
        </authorList>
    </citation>
    <scope>NUCLEOTIDE SEQUENCE [LARGE SCALE GENOMIC DNA]</scope>
    <source>
        <strain evidence="3">ATCC 90039 / CBS 2479 / JCM 2466 / KCTC 7840 / NCYC 2677 / UAMH 7654</strain>
    </source>
</reference>
<evidence type="ECO:0000313" key="3">
    <source>
        <dbReference type="Proteomes" id="UP000002748"/>
    </source>
</evidence>
<feature type="region of interest" description="Disordered" evidence="1">
    <location>
        <begin position="442"/>
        <end position="479"/>
    </location>
</feature>
<organism evidence="2 3">
    <name type="scientific">Trichosporon asahii var. asahii (strain ATCC 90039 / CBS 2479 / JCM 2466 / KCTC 7840 / NBRC 103889/ NCYC 2677 / UAMH 7654)</name>
    <name type="common">Yeast</name>
    <dbReference type="NCBI Taxonomy" id="1186058"/>
    <lineage>
        <taxon>Eukaryota</taxon>
        <taxon>Fungi</taxon>
        <taxon>Dikarya</taxon>
        <taxon>Basidiomycota</taxon>
        <taxon>Agaricomycotina</taxon>
        <taxon>Tremellomycetes</taxon>
        <taxon>Trichosporonales</taxon>
        <taxon>Trichosporonaceae</taxon>
        <taxon>Trichosporon</taxon>
    </lineage>
</organism>
<evidence type="ECO:0000313" key="2">
    <source>
        <dbReference type="EMBL" id="EJT52959.1"/>
    </source>
</evidence>
<proteinExistence type="predicted"/>
<protein>
    <submittedName>
        <fullName evidence="2">Uncharacterized protein</fullName>
    </submittedName>
</protein>
<dbReference type="RefSeq" id="XP_014183920.1">
    <property type="nucleotide sequence ID" value="XM_014328445.1"/>
</dbReference>